<organism evidence="3 6">
    <name type="scientific">Enterocloster bolteae</name>
    <dbReference type="NCBI Taxonomy" id="208479"/>
    <lineage>
        <taxon>Bacteria</taxon>
        <taxon>Bacillati</taxon>
        <taxon>Bacillota</taxon>
        <taxon>Clostridia</taxon>
        <taxon>Lachnospirales</taxon>
        <taxon>Lachnospiraceae</taxon>
        <taxon>Enterocloster</taxon>
    </lineage>
</organism>
<protein>
    <submittedName>
        <fullName evidence="3">TolC family protein</fullName>
    </submittedName>
</protein>
<dbReference type="SUPFAM" id="SSF56954">
    <property type="entry name" value="Outer membrane efflux proteins (OEP)"/>
    <property type="match status" value="1"/>
</dbReference>
<dbReference type="Proteomes" id="UP000284543">
    <property type="component" value="Unassembled WGS sequence"/>
</dbReference>
<evidence type="ECO:0000313" key="4">
    <source>
        <dbReference type="EMBL" id="RHC58940.1"/>
    </source>
</evidence>
<feature type="region of interest" description="Disordered" evidence="1">
    <location>
        <begin position="33"/>
        <end position="60"/>
    </location>
</feature>
<reference evidence="5 6" key="1">
    <citation type="submission" date="2018-08" db="EMBL/GenBank/DDBJ databases">
        <title>A genome reference for cultivated species of the human gut microbiota.</title>
        <authorList>
            <person name="Zou Y."/>
            <person name="Xue W."/>
            <person name="Luo G."/>
        </authorList>
    </citation>
    <scope>NUCLEOTIDE SEQUENCE [LARGE SCALE GENOMIC DNA]</scope>
    <source>
        <strain evidence="3 6">AF14-18</strain>
        <strain evidence="4 5">AM35-14</strain>
    </source>
</reference>
<sequence length="411" mass="45655">MKNLRNRKYGYRAAAVLAAITMAGTMPLTSFAASGKRPNVSKPDDAHTIAEPPAPDINKDISPEFAYSEDKWASLRDNVLEFGELKDLVHEYNPTVRSNRSTYKDQKGKDLNAAYDDYMDDIDAIWNNADSDDDVAWATARFQVGVLQQQADNNYQDADMEKIQYDQTEAGLVYQAQQLMVTYEQSRYNMENLQSARNLMQAQYEATAARQAAGMATQADVLSALKSVQDQDTAILTAQKSADNVHRSLCLMLGWAVDGQPEIRDVPEPDLNRIASMNPDADMETAIANNYDVKYFEKKAGNLTSQYLIDSNQAQIQDAKDKAAKSLRNQYNTVLTGRDSLNAAVMALDVASVNLNTATAKRAVGEITELEYQNVLNSYISAKNSVETDKLQLLLAMEAYDWNVKGLTTSN</sequence>
<dbReference type="RefSeq" id="WP_002570256.1">
    <property type="nucleotide sequence ID" value="NZ_CAUHGS010000006.1"/>
</dbReference>
<gene>
    <name evidence="4" type="ORF">DW839_00855</name>
    <name evidence="3" type="ORF">DWW02_02280</name>
</gene>
<dbReference type="AlphaFoldDB" id="A0A412ZEC2"/>
<evidence type="ECO:0000256" key="1">
    <source>
        <dbReference type="SAM" id="MobiDB-lite"/>
    </source>
</evidence>
<accession>A0A412ZEC2</accession>
<feature type="chain" id="PRO_5044397669" evidence="2">
    <location>
        <begin position="33"/>
        <end position="411"/>
    </location>
</feature>
<dbReference type="EMBL" id="QSHZ01000001">
    <property type="protein sequence ID" value="RHC58940.1"/>
    <property type="molecule type" value="Genomic_DNA"/>
</dbReference>
<dbReference type="GO" id="GO:0015562">
    <property type="term" value="F:efflux transmembrane transporter activity"/>
    <property type="evidence" value="ECO:0007669"/>
    <property type="project" value="InterPro"/>
</dbReference>
<proteinExistence type="predicted"/>
<comment type="caution">
    <text evidence="3">The sequence shown here is derived from an EMBL/GenBank/DDBJ whole genome shotgun (WGS) entry which is preliminary data.</text>
</comment>
<evidence type="ECO:0000256" key="2">
    <source>
        <dbReference type="SAM" id="SignalP"/>
    </source>
</evidence>
<evidence type="ECO:0000313" key="5">
    <source>
        <dbReference type="Proteomes" id="UP000283975"/>
    </source>
</evidence>
<evidence type="ECO:0000313" key="3">
    <source>
        <dbReference type="EMBL" id="RGV78580.1"/>
    </source>
</evidence>
<dbReference type="Gene3D" id="1.20.1600.10">
    <property type="entry name" value="Outer membrane efflux proteins (OEP)"/>
    <property type="match status" value="2"/>
</dbReference>
<feature type="signal peptide" evidence="2">
    <location>
        <begin position="1"/>
        <end position="32"/>
    </location>
</feature>
<dbReference type="Proteomes" id="UP000283975">
    <property type="component" value="Unassembled WGS sequence"/>
</dbReference>
<dbReference type="EMBL" id="QRZM01000001">
    <property type="protein sequence ID" value="RGV78580.1"/>
    <property type="molecule type" value="Genomic_DNA"/>
</dbReference>
<name>A0A412ZEC2_9FIRM</name>
<keyword evidence="2" id="KW-0732">Signal</keyword>
<evidence type="ECO:0000313" key="6">
    <source>
        <dbReference type="Proteomes" id="UP000284543"/>
    </source>
</evidence>